<dbReference type="AlphaFoldDB" id="A0A8R2DPY7"/>
<dbReference type="RefSeq" id="XP_021207880.2">
    <property type="nucleotide sequence ID" value="XM_021352205.3"/>
</dbReference>
<feature type="signal peptide" evidence="2">
    <location>
        <begin position="1"/>
        <end position="30"/>
    </location>
</feature>
<keyword evidence="1" id="KW-0812">Transmembrane</keyword>
<name>A0A8R2DPY7_BOMMO</name>
<proteinExistence type="predicted"/>
<reference evidence="4" key="1">
    <citation type="journal article" date="2008" name="Insect Biochem. Mol. Biol.">
        <title>The genome of a lepidopteran model insect, the silkworm Bombyx mori.</title>
        <authorList>
            <consortium name="International Silkworm Genome Consortium"/>
        </authorList>
    </citation>
    <scope>NUCLEOTIDE SEQUENCE [LARGE SCALE GENOMIC DNA]</scope>
    <source>
        <strain evidence="4">p50T</strain>
    </source>
</reference>
<dbReference type="EnsemblMetazoa" id="XM_021352205.2">
    <property type="protein sequence ID" value="XP_021207880.2"/>
    <property type="gene ID" value="LOC105842478"/>
</dbReference>
<feature type="transmembrane region" description="Helical" evidence="1">
    <location>
        <begin position="127"/>
        <end position="154"/>
    </location>
</feature>
<keyword evidence="2" id="KW-0732">Signal</keyword>
<dbReference type="GeneID" id="105842478"/>
<protein>
    <submittedName>
        <fullName evidence="3">Uncharacterized protein</fullName>
    </submittedName>
</protein>
<keyword evidence="4" id="KW-1185">Reference proteome</keyword>
<accession>A0A8R2DPY7</accession>
<keyword evidence="1" id="KW-0472">Membrane</keyword>
<feature type="chain" id="PRO_5035944771" evidence="2">
    <location>
        <begin position="31"/>
        <end position="235"/>
    </location>
</feature>
<evidence type="ECO:0000256" key="2">
    <source>
        <dbReference type="SAM" id="SignalP"/>
    </source>
</evidence>
<evidence type="ECO:0000313" key="4">
    <source>
        <dbReference type="Proteomes" id="UP000005204"/>
    </source>
</evidence>
<reference evidence="3" key="2">
    <citation type="submission" date="2022-06" db="UniProtKB">
        <authorList>
            <consortium name="EnsemblMetazoa"/>
        </authorList>
    </citation>
    <scope>IDENTIFICATION</scope>
    <source>
        <strain evidence="3">p50T (Dazao)</strain>
    </source>
</reference>
<evidence type="ECO:0000256" key="1">
    <source>
        <dbReference type="SAM" id="Phobius"/>
    </source>
</evidence>
<dbReference type="KEGG" id="bmor:105842478"/>
<sequence>MSFLSQIESKESMFLLFLFAGTLLSPVTSGTESSVSLTETTLPSIVNNQGDNGTLECHKICGCDRAYIYDETKKECVLNNSYILQTTLAQSSEDRSVTNYNQDHDMANDEGMAKQIFIEAEKFFRSIIISALLFAGCASICVLSASFYCCHINYSDRKMERELKALAKKLNTKYHSKKSIRRSPLEPIEESCNVVVEDAGVFVVCLQVTPGWCKTGAEYIIGGRTCPTGWRPPSN</sequence>
<organism evidence="3 4">
    <name type="scientific">Bombyx mori</name>
    <name type="common">Silk moth</name>
    <dbReference type="NCBI Taxonomy" id="7091"/>
    <lineage>
        <taxon>Eukaryota</taxon>
        <taxon>Metazoa</taxon>
        <taxon>Ecdysozoa</taxon>
        <taxon>Arthropoda</taxon>
        <taxon>Hexapoda</taxon>
        <taxon>Insecta</taxon>
        <taxon>Pterygota</taxon>
        <taxon>Neoptera</taxon>
        <taxon>Endopterygota</taxon>
        <taxon>Lepidoptera</taxon>
        <taxon>Glossata</taxon>
        <taxon>Ditrysia</taxon>
        <taxon>Bombycoidea</taxon>
        <taxon>Bombycidae</taxon>
        <taxon>Bombycinae</taxon>
        <taxon>Bombyx</taxon>
    </lineage>
</organism>
<evidence type="ECO:0000313" key="3">
    <source>
        <dbReference type="EnsemblMetazoa" id="XP_021207880.2"/>
    </source>
</evidence>
<dbReference type="Proteomes" id="UP000005204">
    <property type="component" value="Unassembled WGS sequence"/>
</dbReference>
<keyword evidence="1" id="KW-1133">Transmembrane helix</keyword>